<evidence type="ECO:0000256" key="4">
    <source>
        <dbReference type="ARBA" id="ARBA00022741"/>
    </source>
</evidence>
<dbReference type="PANTHER" id="PTHR11564:SF5">
    <property type="entry name" value="SIGNAL RECOGNITION PARTICLE SUBUNIT SRP54"/>
    <property type="match status" value="1"/>
</dbReference>
<evidence type="ECO:0000256" key="7">
    <source>
        <dbReference type="ARBA" id="ARBA00023134"/>
    </source>
</evidence>
<feature type="domain" description="AAA+ ATPase" evidence="12">
    <location>
        <begin position="97"/>
        <end position="271"/>
    </location>
</feature>
<dbReference type="InterPro" id="IPR000897">
    <property type="entry name" value="SRP54_GTPase_dom"/>
</dbReference>
<evidence type="ECO:0000256" key="3">
    <source>
        <dbReference type="ARBA" id="ARBA00022490"/>
    </source>
</evidence>
<dbReference type="InterPro" id="IPR042101">
    <property type="entry name" value="SRP54_N_sf"/>
</dbReference>
<evidence type="ECO:0000259" key="14">
    <source>
        <dbReference type="SMART" id="SM00963"/>
    </source>
</evidence>
<keyword evidence="3" id="KW-0963">Cytoplasm</keyword>
<dbReference type="InterPro" id="IPR013822">
    <property type="entry name" value="Signal_recog_particl_SRP54_hlx"/>
</dbReference>
<dbReference type="Gene3D" id="1.10.260.30">
    <property type="entry name" value="Signal recognition particle, SRP54 subunit, M-domain"/>
    <property type="match status" value="1"/>
</dbReference>
<protein>
    <recommendedName>
        <fullName evidence="10">signal-recognition-particle GTPase</fullName>
        <ecNumber evidence="10">3.6.5.4</ecNumber>
    </recommendedName>
</protein>
<keyword evidence="4" id="KW-0547">Nucleotide-binding</keyword>
<dbReference type="EMBL" id="VBRA02000009">
    <property type="protein sequence ID" value="MBP3059514.1"/>
    <property type="molecule type" value="Genomic_DNA"/>
</dbReference>
<reference evidence="15" key="1">
    <citation type="submission" date="2019-10" db="EMBL/GenBank/DDBJ databases">
        <title>Whole Genome Sequencing and Characterization of Texas Phoenix Palm Decline Phytoplasma Belongs to Lethal Yellowing (16SrIV) Group.</title>
        <authorList>
            <person name="Bao M."/>
        </authorList>
    </citation>
    <scope>NUCLEOTIDE SEQUENCE [LARGE SCALE GENOMIC DNA]</scope>
    <source>
        <strain evidence="15">ACPD</strain>
    </source>
</reference>
<evidence type="ECO:0000256" key="2">
    <source>
        <dbReference type="ARBA" id="ARBA00005450"/>
    </source>
</evidence>
<keyword evidence="7" id="KW-0342">GTP-binding</keyword>
<proteinExistence type="inferred from homology"/>
<dbReference type="Pfam" id="PF02978">
    <property type="entry name" value="SRP_SPB"/>
    <property type="match status" value="1"/>
</dbReference>
<accession>A0ABS5BIU1</accession>
<gene>
    <name evidence="15" type="ORF">FEF22_001825</name>
</gene>
<name>A0ABS5BIU1_9MOLU</name>
<evidence type="ECO:0000256" key="6">
    <source>
        <dbReference type="ARBA" id="ARBA00022884"/>
    </source>
</evidence>
<dbReference type="SMART" id="SM00382">
    <property type="entry name" value="AAA"/>
    <property type="match status" value="1"/>
</dbReference>
<dbReference type="InterPro" id="IPR003593">
    <property type="entry name" value="AAA+_ATPase"/>
</dbReference>
<evidence type="ECO:0000256" key="1">
    <source>
        <dbReference type="ARBA" id="ARBA00004496"/>
    </source>
</evidence>
<dbReference type="SMART" id="SM00963">
    <property type="entry name" value="SRP54_N"/>
    <property type="match status" value="1"/>
</dbReference>
<keyword evidence="5" id="KW-0378">Hydrolase</keyword>
<dbReference type="NCBIfam" id="TIGR00959">
    <property type="entry name" value="ffh"/>
    <property type="match status" value="1"/>
</dbReference>
<evidence type="ECO:0000256" key="5">
    <source>
        <dbReference type="ARBA" id="ARBA00022801"/>
    </source>
</evidence>
<dbReference type="SUPFAM" id="SSF47364">
    <property type="entry name" value="Domain of the SRP/SRP receptor G-proteins"/>
    <property type="match status" value="1"/>
</dbReference>
<dbReference type="Gene3D" id="1.20.120.140">
    <property type="entry name" value="Signal recognition particle SRP54, nucleotide-binding domain"/>
    <property type="match status" value="1"/>
</dbReference>
<dbReference type="SMART" id="SM00962">
    <property type="entry name" value="SRP54"/>
    <property type="match status" value="1"/>
</dbReference>
<keyword evidence="8" id="KW-0733">Signal recognition particle</keyword>
<dbReference type="Gene3D" id="3.40.50.300">
    <property type="entry name" value="P-loop containing nucleotide triphosphate hydrolases"/>
    <property type="match status" value="1"/>
</dbReference>
<dbReference type="InterPro" id="IPR004125">
    <property type="entry name" value="Signal_recog_particle_SRP54_M"/>
</dbReference>
<comment type="subcellular location">
    <subcellularLocation>
        <location evidence="1">Cytoplasm</location>
    </subcellularLocation>
</comment>
<keyword evidence="6" id="KW-0694">RNA-binding</keyword>
<evidence type="ECO:0000313" key="16">
    <source>
        <dbReference type="Proteomes" id="UP001192346"/>
    </source>
</evidence>
<dbReference type="InterPro" id="IPR036891">
    <property type="entry name" value="Signal_recog_part_SRP54_M_sf"/>
</dbReference>
<dbReference type="Proteomes" id="UP001192346">
    <property type="component" value="Unassembled WGS sequence"/>
</dbReference>
<evidence type="ECO:0000256" key="8">
    <source>
        <dbReference type="ARBA" id="ARBA00023135"/>
    </source>
</evidence>
<dbReference type="InterPro" id="IPR036225">
    <property type="entry name" value="SRP/SRP_N"/>
</dbReference>
<keyword evidence="9" id="KW-0687">Ribonucleoprotein</keyword>
<dbReference type="PANTHER" id="PTHR11564">
    <property type="entry name" value="SIGNAL RECOGNITION PARTICLE 54K PROTEIN SRP54"/>
    <property type="match status" value="1"/>
</dbReference>
<dbReference type="SUPFAM" id="SSF52540">
    <property type="entry name" value="P-loop containing nucleoside triphosphate hydrolases"/>
    <property type="match status" value="1"/>
</dbReference>
<evidence type="ECO:0000259" key="13">
    <source>
        <dbReference type="SMART" id="SM00962"/>
    </source>
</evidence>
<evidence type="ECO:0000256" key="10">
    <source>
        <dbReference type="ARBA" id="ARBA00035672"/>
    </source>
</evidence>
<dbReference type="InterPro" id="IPR027417">
    <property type="entry name" value="P-loop_NTPase"/>
</dbReference>
<dbReference type="Pfam" id="PF02881">
    <property type="entry name" value="SRP54_N"/>
    <property type="match status" value="1"/>
</dbReference>
<sequence>MNFLNNSFQKIINKIKNKKYIQEKDIESIMKEIRISFLEADVNYEVITRFNELIKKKSLGKEVLKGLNPQQQIIKIIRDTLTEILGFQNVGLNLNKKLDTILLIGLQGSGKTTISGKLSFFIKKKLNKKVLLIAADIYRFGAIEQLIAIGEKISVEVFFQKNNKVLDIIKNGLKYALINDFETVIIDSAGRLNIDKELIKELQKIKSISNPSEVLIVCDALLGQESSIVAKSFNEQIGATGVILTKMDADIKGGSALSIKSVTNLPIKFISSSEKHDDDFEIFYPERIASRILGMGDVLTLIDNIEEKIDKEKDQKILNRILQEDYNYFDLIKQINLIKKIGSMKKILNFIPGIGNQIKNLPFLENDIIKKMESIIKSMTNEEKRNPNLIESNNRRRTRISKGSGNNLKDVNYLISFIKKQKEISKKMGNFSNNNLLEDLANEQDIIKKFFDKN</sequence>
<comment type="similarity">
    <text evidence="2">Belongs to the GTP-binding SRP family. SRP54 subfamily.</text>
</comment>
<feature type="domain" description="SRP54-type proteins GTP-binding" evidence="13">
    <location>
        <begin position="98"/>
        <end position="294"/>
    </location>
</feature>
<comment type="catalytic activity">
    <reaction evidence="11">
        <text>GTP + H2O = GDP + phosphate + H(+)</text>
        <dbReference type="Rhea" id="RHEA:19669"/>
        <dbReference type="ChEBI" id="CHEBI:15377"/>
        <dbReference type="ChEBI" id="CHEBI:15378"/>
        <dbReference type="ChEBI" id="CHEBI:37565"/>
        <dbReference type="ChEBI" id="CHEBI:43474"/>
        <dbReference type="ChEBI" id="CHEBI:58189"/>
        <dbReference type="EC" id="3.6.5.4"/>
    </reaction>
</comment>
<evidence type="ECO:0000313" key="15">
    <source>
        <dbReference type="EMBL" id="MBP3059514.1"/>
    </source>
</evidence>
<keyword evidence="16" id="KW-1185">Reference proteome</keyword>
<evidence type="ECO:0000256" key="9">
    <source>
        <dbReference type="ARBA" id="ARBA00023274"/>
    </source>
</evidence>
<dbReference type="Pfam" id="PF00448">
    <property type="entry name" value="SRP54"/>
    <property type="match status" value="1"/>
</dbReference>
<dbReference type="InterPro" id="IPR004780">
    <property type="entry name" value="SRP"/>
</dbReference>
<comment type="caution">
    <text evidence="15">The sequence shown here is derived from an EMBL/GenBank/DDBJ whole genome shotgun (WGS) entry which is preliminary data.</text>
</comment>
<dbReference type="SUPFAM" id="SSF47446">
    <property type="entry name" value="Signal peptide-binding domain"/>
    <property type="match status" value="1"/>
</dbReference>
<dbReference type="InterPro" id="IPR022941">
    <property type="entry name" value="SRP54"/>
</dbReference>
<evidence type="ECO:0000259" key="12">
    <source>
        <dbReference type="SMART" id="SM00382"/>
    </source>
</evidence>
<feature type="domain" description="Signal recognition particle SRP54 helical bundle" evidence="14">
    <location>
        <begin position="1"/>
        <end position="85"/>
    </location>
</feature>
<organism evidence="15 16">
    <name type="scientific">Texas Phoenix palm phytoplasma</name>
    <dbReference type="NCBI Taxonomy" id="176709"/>
    <lineage>
        <taxon>Bacteria</taxon>
        <taxon>Bacillati</taxon>
        <taxon>Mycoplasmatota</taxon>
        <taxon>Mollicutes</taxon>
        <taxon>Acholeplasmatales</taxon>
        <taxon>Acholeplasmataceae</taxon>
        <taxon>Candidatus Phytoplasma</taxon>
        <taxon>16SrIV (Coconut lethal yellows group)</taxon>
    </lineage>
</organism>
<evidence type="ECO:0000256" key="11">
    <source>
        <dbReference type="ARBA" id="ARBA00048027"/>
    </source>
</evidence>
<dbReference type="EC" id="3.6.5.4" evidence="10"/>
<dbReference type="RefSeq" id="WP_138108085.1">
    <property type="nucleotide sequence ID" value="NZ_VBRA02000009.1"/>
</dbReference>